<evidence type="ECO:0000256" key="10">
    <source>
        <dbReference type="SAM" id="Phobius"/>
    </source>
</evidence>
<keyword evidence="5 10" id="KW-0472">Membrane</keyword>
<sequence>MKNLPIASRLLLLFFVSALSAAVIFGVGTYSSYTLADAGAGEAQKALLAGERAKIKVATDVLAAALATALAQVPDEPARVAFLREAIKGAIFETDRSGYFFIYSGTTSVAHAVNPALHGKDLDGLKGPDGVHSVRELAKAAASGGGFVNFTWAKPGKGDMPKIGYAVAIPGTAYWIGTGVYVDNVDETAASIAGRMRATANRATLIDSVVFAVMFLLVLLPMSLVTSRGIVRPIRETTDAARRIAAGDLDVHLDATGRDEASQLQQALEAMAVSLAANLAALTEKENEANRQARRSEEAAEAARQAMLQAESANAAMLATVQGLTGVVGHLGTATRDLTAIGQDIRHGATSQQQRLESTGQAMAHMRDAVGEVAQNAAEASKSTGLTRETATEGATIVKRTMAATDDLKAMADALKSNMGRLGTQSEGIGAVIQVISDIADQTNLLALNAAIEAARAGDAGRGFAVVADEVRKLAEKTMAATGEVGQSIQAIQAMTRDNLDSVDKTLSAVDAVAGLAETSGDKLRQILGVAEQAAAQVGAIAAAADQQAVSAQAIMDSVEQVSTIARDNADRASDASRHFENLSDQTGALTGLIRQLGSLDG</sequence>
<proteinExistence type="inferred from homology"/>
<dbReference type="Proteomes" id="UP000482487">
    <property type="component" value="Unassembled WGS sequence"/>
</dbReference>
<keyword evidence="4 10" id="KW-1133">Transmembrane helix</keyword>
<dbReference type="Gene3D" id="1.10.287.950">
    <property type="entry name" value="Methyl-accepting chemotaxis protein"/>
    <property type="match status" value="1"/>
</dbReference>
<organism evidence="13 14">
    <name type="scientific">Solidesulfovibrio aerotolerans</name>
    <dbReference type="NCBI Taxonomy" id="295255"/>
    <lineage>
        <taxon>Bacteria</taxon>
        <taxon>Pseudomonadati</taxon>
        <taxon>Thermodesulfobacteriota</taxon>
        <taxon>Desulfovibrionia</taxon>
        <taxon>Desulfovibrionales</taxon>
        <taxon>Desulfovibrionaceae</taxon>
        <taxon>Solidesulfovibrio</taxon>
    </lineage>
</organism>
<evidence type="ECO:0000256" key="8">
    <source>
        <dbReference type="PROSITE-ProRule" id="PRU00284"/>
    </source>
</evidence>
<evidence type="ECO:0000256" key="3">
    <source>
        <dbReference type="ARBA" id="ARBA00022692"/>
    </source>
</evidence>
<evidence type="ECO:0000259" key="11">
    <source>
        <dbReference type="PROSITE" id="PS50111"/>
    </source>
</evidence>
<comment type="subcellular location">
    <subcellularLocation>
        <location evidence="1">Cell membrane</location>
        <topology evidence="1">Multi-pass membrane protein</topology>
    </subcellularLocation>
</comment>
<dbReference type="PANTHER" id="PTHR32089">
    <property type="entry name" value="METHYL-ACCEPTING CHEMOTAXIS PROTEIN MCPB"/>
    <property type="match status" value="1"/>
</dbReference>
<reference evidence="13 14" key="1">
    <citation type="submission" date="2020-01" db="EMBL/GenBank/DDBJ databases">
        <title>Genome sequence of Desulfovibrio aerotolerans DSM 16695(T).</title>
        <authorList>
            <person name="Karnachuk O."/>
            <person name="Avakyan M."/>
            <person name="Mardanov A."/>
            <person name="Kadnikov V."/>
            <person name="Ravin N."/>
        </authorList>
    </citation>
    <scope>NUCLEOTIDE SEQUENCE [LARGE SCALE GENOMIC DNA]</scope>
    <source>
        <strain evidence="13 14">DSM 16695</strain>
    </source>
</reference>
<gene>
    <name evidence="13" type="ORF">GTA51_13165</name>
</gene>
<evidence type="ECO:0000256" key="4">
    <source>
        <dbReference type="ARBA" id="ARBA00022989"/>
    </source>
</evidence>
<dbReference type="Gene3D" id="3.30.450.20">
    <property type="entry name" value="PAS domain"/>
    <property type="match status" value="1"/>
</dbReference>
<evidence type="ECO:0000256" key="9">
    <source>
        <dbReference type="SAM" id="Coils"/>
    </source>
</evidence>
<dbReference type="Pfam" id="PF08269">
    <property type="entry name" value="dCache_2"/>
    <property type="match status" value="1"/>
</dbReference>
<feature type="transmembrane region" description="Helical" evidence="10">
    <location>
        <begin position="205"/>
        <end position="225"/>
    </location>
</feature>
<keyword evidence="9" id="KW-0175">Coiled coil</keyword>
<keyword evidence="6 8" id="KW-0807">Transducer</keyword>
<dbReference type="InterPro" id="IPR004010">
    <property type="entry name" value="Double_Cache_2"/>
</dbReference>
<feature type="domain" description="HAMP" evidence="12">
    <location>
        <begin position="228"/>
        <end position="280"/>
    </location>
</feature>
<evidence type="ECO:0000313" key="14">
    <source>
        <dbReference type="Proteomes" id="UP000482487"/>
    </source>
</evidence>
<keyword evidence="14" id="KW-1185">Reference proteome</keyword>
<dbReference type="GO" id="GO:0005886">
    <property type="term" value="C:plasma membrane"/>
    <property type="evidence" value="ECO:0007669"/>
    <property type="project" value="UniProtKB-SubCell"/>
</dbReference>
<dbReference type="InterPro" id="IPR004089">
    <property type="entry name" value="MCPsignal_dom"/>
</dbReference>
<dbReference type="SMART" id="SM01049">
    <property type="entry name" value="Cache_2"/>
    <property type="match status" value="1"/>
</dbReference>
<dbReference type="RefSeq" id="WP_160961762.1">
    <property type="nucleotide sequence ID" value="NZ_WVUD01000024.1"/>
</dbReference>
<evidence type="ECO:0000256" key="2">
    <source>
        <dbReference type="ARBA" id="ARBA00022475"/>
    </source>
</evidence>
<dbReference type="SUPFAM" id="SSF58104">
    <property type="entry name" value="Methyl-accepting chemotaxis protein (MCP) signaling domain"/>
    <property type="match status" value="1"/>
</dbReference>
<feature type="domain" description="Methyl-accepting transducer" evidence="11">
    <location>
        <begin position="327"/>
        <end position="563"/>
    </location>
</feature>
<evidence type="ECO:0000313" key="13">
    <source>
        <dbReference type="EMBL" id="MYL84078.1"/>
    </source>
</evidence>
<dbReference type="CDD" id="cd06225">
    <property type="entry name" value="HAMP"/>
    <property type="match status" value="1"/>
</dbReference>
<dbReference type="EMBL" id="WVUD01000024">
    <property type="protein sequence ID" value="MYL84078.1"/>
    <property type="molecule type" value="Genomic_DNA"/>
</dbReference>
<dbReference type="PROSITE" id="PS50111">
    <property type="entry name" value="CHEMOTAXIS_TRANSDUC_2"/>
    <property type="match status" value="1"/>
</dbReference>
<keyword evidence="2" id="KW-1003">Cell membrane</keyword>
<dbReference type="Pfam" id="PF00015">
    <property type="entry name" value="MCPsignal"/>
    <property type="match status" value="1"/>
</dbReference>
<evidence type="ECO:0000256" key="1">
    <source>
        <dbReference type="ARBA" id="ARBA00004651"/>
    </source>
</evidence>
<dbReference type="Gene3D" id="1.10.8.500">
    <property type="entry name" value="HAMP domain in histidine kinase"/>
    <property type="match status" value="1"/>
</dbReference>
<protein>
    <submittedName>
        <fullName evidence="13">HAMP domain-containing protein</fullName>
    </submittedName>
</protein>
<comment type="similarity">
    <text evidence="7">Belongs to the methyl-accepting chemotaxis (MCP) protein family.</text>
</comment>
<name>A0A7C9JA59_9BACT</name>
<keyword evidence="3 10" id="KW-0812">Transmembrane</keyword>
<dbReference type="Pfam" id="PF00672">
    <property type="entry name" value="HAMP"/>
    <property type="match status" value="1"/>
</dbReference>
<dbReference type="OrthoDB" id="9787709at2"/>
<dbReference type="InterPro" id="IPR003660">
    <property type="entry name" value="HAMP_dom"/>
</dbReference>
<evidence type="ECO:0000256" key="5">
    <source>
        <dbReference type="ARBA" id="ARBA00023136"/>
    </source>
</evidence>
<dbReference type="InterPro" id="IPR033480">
    <property type="entry name" value="sCache_2"/>
</dbReference>
<evidence type="ECO:0000256" key="6">
    <source>
        <dbReference type="ARBA" id="ARBA00023224"/>
    </source>
</evidence>
<dbReference type="SMART" id="SM00304">
    <property type="entry name" value="HAMP"/>
    <property type="match status" value="1"/>
</dbReference>
<evidence type="ECO:0000259" key="12">
    <source>
        <dbReference type="PROSITE" id="PS50885"/>
    </source>
</evidence>
<comment type="caution">
    <text evidence="13">The sequence shown here is derived from an EMBL/GenBank/DDBJ whole genome shotgun (WGS) entry which is preliminary data.</text>
</comment>
<evidence type="ECO:0000256" key="7">
    <source>
        <dbReference type="ARBA" id="ARBA00029447"/>
    </source>
</evidence>
<dbReference type="PANTHER" id="PTHR32089:SF112">
    <property type="entry name" value="LYSOZYME-LIKE PROTEIN-RELATED"/>
    <property type="match status" value="1"/>
</dbReference>
<feature type="coiled-coil region" evidence="9">
    <location>
        <begin position="272"/>
        <end position="313"/>
    </location>
</feature>
<dbReference type="PROSITE" id="PS50885">
    <property type="entry name" value="HAMP"/>
    <property type="match status" value="1"/>
</dbReference>
<dbReference type="GO" id="GO:0007165">
    <property type="term" value="P:signal transduction"/>
    <property type="evidence" value="ECO:0007669"/>
    <property type="project" value="UniProtKB-KW"/>
</dbReference>
<dbReference type="AlphaFoldDB" id="A0A7C9JA59"/>
<accession>A0A7C9JA59</accession>
<dbReference type="SMART" id="SM00283">
    <property type="entry name" value="MA"/>
    <property type="match status" value="1"/>
</dbReference>